<sequence length="192" mass="20600">MRLLPLALTLLVAIVLGLGTTLFMVTHSRGLDVVEAGPWRGWPRSGTVKADPYARAAVARSGELPLELADGLLFLAATDDTGQPIDGRCETRIIGVLPQARLWTLTVMDEDGRFIPNDAERYGLTSAEALYKADGKLDVRLAPRARPGNWLPTGARGRLKVALRLYDAPFSFASGAGDAATVLPHIVQEACP</sequence>
<evidence type="ECO:0000259" key="1">
    <source>
        <dbReference type="Pfam" id="PF06742"/>
    </source>
</evidence>
<protein>
    <recommendedName>
        <fullName evidence="1">DUF1214 domain-containing protein</fullName>
    </recommendedName>
</protein>
<dbReference type="Proteomes" id="UP001241747">
    <property type="component" value="Unassembled WGS sequence"/>
</dbReference>
<organism evidence="2 3">
    <name type="scientific">Xanthobacter agilis</name>
    <dbReference type="NCBI Taxonomy" id="47492"/>
    <lineage>
        <taxon>Bacteria</taxon>
        <taxon>Pseudomonadati</taxon>
        <taxon>Pseudomonadota</taxon>
        <taxon>Alphaproteobacteria</taxon>
        <taxon>Hyphomicrobiales</taxon>
        <taxon>Xanthobacteraceae</taxon>
        <taxon>Xanthobacter</taxon>
    </lineage>
</organism>
<dbReference type="InterPro" id="IPR010621">
    <property type="entry name" value="DUF1214"/>
</dbReference>
<feature type="domain" description="DUF1214" evidence="1">
    <location>
        <begin position="72"/>
        <end position="168"/>
    </location>
</feature>
<name>A0ABU0LDL8_XANAG</name>
<evidence type="ECO:0000313" key="2">
    <source>
        <dbReference type="EMBL" id="MDQ0505223.1"/>
    </source>
</evidence>
<reference evidence="2 3" key="1">
    <citation type="submission" date="2023-07" db="EMBL/GenBank/DDBJ databases">
        <title>Genomic Encyclopedia of Type Strains, Phase IV (KMG-IV): sequencing the most valuable type-strain genomes for metagenomic binning, comparative biology and taxonomic classification.</title>
        <authorList>
            <person name="Goeker M."/>
        </authorList>
    </citation>
    <scope>NUCLEOTIDE SEQUENCE [LARGE SCALE GENOMIC DNA]</scope>
    <source>
        <strain evidence="2 3">DSM 3770</strain>
    </source>
</reference>
<dbReference type="EMBL" id="JAUSVY010000004">
    <property type="protein sequence ID" value="MDQ0505223.1"/>
    <property type="molecule type" value="Genomic_DNA"/>
</dbReference>
<dbReference type="Pfam" id="PF06742">
    <property type="entry name" value="DUF1214"/>
    <property type="match status" value="1"/>
</dbReference>
<dbReference type="PANTHER" id="PTHR36509">
    <property type="entry name" value="BLL3101 PROTEIN"/>
    <property type="match status" value="1"/>
</dbReference>
<dbReference type="PANTHER" id="PTHR36509:SF2">
    <property type="entry name" value="BLL3101 PROTEIN"/>
    <property type="match status" value="1"/>
</dbReference>
<dbReference type="PIRSF" id="PIRSF009471">
    <property type="entry name" value="UCP009471"/>
    <property type="match status" value="1"/>
</dbReference>
<comment type="caution">
    <text evidence="2">The sequence shown here is derived from an EMBL/GenBank/DDBJ whole genome shotgun (WGS) entry which is preliminary data.</text>
</comment>
<dbReference type="InterPro" id="IPR012038">
    <property type="entry name" value="UCP009471"/>
</dbReference>
<dbReference type="InterPro" id="IPR037049">
    <property type="entry name" value="DUF1214_C_sf"/>
</dbReference>
<keyword evidence="3" id="KW-1185">Reference proteome</keyword>
<gene>
    <name evidence="2" type="ORF">QOZ94_002019</name>
</gene>
<dbReference type="SUPFAM" id="SSF160935">
    <property type="entry name" value="VPA0735-like"/>
    <property type="match status" value="1"/>
</dbReference>
<dbReference type="RefSeq" id="WP_237344402.1">
    <property type="nucleotide sequence ID" value="NZ_JABWGX010000004.1"/>
</dbReference>
<proteinExistence type="predicted"/>
<accession>A0ABU0LDL8</accession>
<evidence type="ECO:0000313" key="3">
    <source>
        <dbReference type="Proteomes" id="UP001241747"/>
    </source>
</evidence>
<dbReference type="Gene3D" id="2.60.120.600">
    <property type="entry name" value="Domain of unknown function DUF1214, C-terminal domain"/>
    <property type="match status" value="1"/>
</dbReference>